<dbReference type="GO" id="GO:0003677">
    <property type="term" value="F:DNA binding"/>
    <property type="evidence" value="ECO:0007669"/>
    <property type="project" value="UniProtKB-KW"/>
</dbReference>
<evidence type="ECO:0000313" key="2">
    <source>
        <dbReference type="EMBL" id="TWF78088.1"/>
    </source>
</evidence>
<dbReference type="RefSeq" id="WP_147257159.1">
    <property type="nucleotide sequence ID" value="NZ_VIWU01000001.1"/>
</dbReference>
<dbReference type="PRINTS" id="PR00598">
    <property type="entry name" value="HTHMARR"/>
</dbReference>
<dbReference type="Proteomes" id="UP000321261">
    <property type="component" value="Unassembled WGS sequence"/>
</dbReference>
<dbReference type="InterPro" id="IPR000835">
    <property type="entry name" value="HTH_MarR-typ"/>
</dbReference>
<dbReference type="SUPFAM" id="SSF46785">
    <property type="entry name" value="Winged helix' DNA-binding domain"/>
    <property type="match status" value="1"/>
</dbReference>
<keyword evidence="3" id="KW-1185">Reference proteome</keyword>
<keyword evidence="2" id="KW-0238">DNA-binding</keyword>
<dbReference type="AlphaFoldDB" id="A0A561ST92"/>
<dbReference type="InterPro" id="IPR039422">
    <property type="entry name" value="MarR/SlyA-like"/>
</dbReference>
<organism evidence="2 3">
    <name type="scientific">Pseudonocardia hierapolitana</name>
    <dbReference type="NCBI Taxonomy" id="1128676"/>
    <lineage>
        <taxon>Bacteria</taxon>
        <taxon>Bacillati</taxon>
        <taxon>Actinomycetota</taxon>
        <taxon>Actinomycetes</taxon>
        <taxon>Pseudonocardiales</taxon>
        <taxon>Pseudonocardiaceae</taxon>
        <taxon>Pseudonocardia</taxon>
    </lineage>
</organism>
<dbReference type="OrthoDB" id="3254910at2"/>
<dbReference type="EMBL" id="VIWU01000001">
    <property type="protein sequence ID" value="TWF78088.1"/>
    <property type="molecule type" value="Genomic_DNA"/>
</dbReference>
<accession>A0A561ST92</accession>
<dbReference type="Gene3D" id="1.10.10.10">
    <property type="entry name" value="Winged helix-like DNA-binding domain superfamily/Winged helix DNA-binding domain"/>
    <property type="match status" value="1"/>
</dbReference>
<proteinExistence type="predicted"/>
<dbReference type="GO" id="GO:0003700">
    <property type="term" value="F:DNA-binding transcription factor activity"/>
    <property type="evidence" value="ECO:0007669"/>
    <property type="project" value="InterPro"/>
</dbReference>
<reference evidence="2 3" key="1">
    <citation type="submission" date="2019-06" db="EMBL/GenBank/DDBJ databases">
        <title>Sequencing the genomes of 1000 actinobacteria strains.</title>
        <authorList>
            <person name="Klenk H.-P."/>
        </authorList>
    </citation>
    <scope>NUCLEOTIDE SEQUENCE [LARGE SCALE GENOMIC DNA]</scope>
    <source>
        <strain evidence="2 3">DSM 45671</strain>
    </source>
</reference>
<dbReference type="PANTHER" id="PTHR33164">
    <property type="entry name" value="TRANSCRIPTIONAL REGULATOR, MARR FAMILY"/>
    <property type="match status" value="1"/>
</dbReference>
<sequence length="164" mass="18049">MSGDETRWLEPDELETWLSYVAATTLLDGALDRQLQRDAGMPLAYYLILAMLSDVPDRSLRMSELAAMTQSSQSRLSHAVARLERKGWVRRKPCSEDRRSTFAQLTEEGFAALAAAAPGHVCSVRRHLFDRLTPEQVGQLREITRAVLSGLGVPGGDARGVLPG</sequence>
<protein>
    <submittedName>
        <fullName evidence="2">DNA-binding MarR family transcriptional regulator</fullName>
    </submittedName>
</protein>
<dbReference type="InterPro" id="IPR036390">
    <property type="entry name" value="WH_DNA-bd_sf"/>
</dbReference>
<evidence type="ECO:0000259" key="1">
    <source>
        <dbReference type="PROSITE" id="PS50995"/>
    </source>
</evidence>
<dbReference type="InterPro" id="IPR036388">
    <property type="entry name" value="WH-like_DNA-bd_sf"/>
</dbReference>
<gene>
    <name evidence="2" type="ORF">FHX44_114007</name>
</gene>
<name>A0A561ST92_9PSEU</name>
<feature type="domain" description="HTH marR-type" evidence="1">
    <location>
        <begin position="11"/>
        <end position="149"/>
    </location>
</feature>
<dbReference type="GO" id="GO:0006950">
    <property type="term" value="P:response to stress"/>
    <property type="evidence" value="ECO:0007669"/>
    <property type="project" value="TreeGrafter"/>
</dbReference>
<dbReference type="PANTHER" id="PTHR33164:SF99">
    <property type="entry name" value="MARR FAMILY REGULATORY PROTEIN"/>
    <property type="match status" value="1"/>
</dbReference>
<dbReference type="PROSITE" id="PS50995">
    <property type="entry name" value="HTH_MARR_2"/>
    <property type="match status" value="1"/>
</dbReference>
<dbReference type="Pfam" id="PF12802">
    <property type="entry name" value="MarR_2"/>
    <property type="match status" value="1"/>
</dbReference>
<evidence type="ECO:0000313" key="3">
    <source>
        <dbReference type="Proteomes" id="UP000321261"/>
    </source>
</evidence>
<dbReference type="SMART" id="SM00347">
    <property type="entry name" value="HTH_MARR"/>
    <property type="match status" value="1"/>
</dbReference>
<comment type="caution">
    <text evidence="2">The sequence shown here is derived from an EMBL/GenBank/DDBJ whole genome shotgun (WGS) entry which is preliminary data.</text>
</comment>